<dbReference type="KEGG" id="bacg:D2962_03525"/>
<dbReference type="SMART" id="SM01133">
    <property type="entry name" value="DeoC"/>
    <property type="match status" value="1"/>
</dbReference>
<dbReference type="FunFam" id="3.20.20.70:FF:000044">
    <property type="entry name" value="Deoxyribose-phosphate aldolase"/>
    <property type="match status" value="1"/>
</dbReference>
<sequence length="219" mass="23334">MSRKLAKFIDHTLLKPEATSDQIKALCKEAIEYGFASVCINPCRVKLASELLKGTDVKVCTVIGFPLGAATPEVKAFETKNAIDNGASEVDMVMNIGAMKEKDYELVEKDIRAVVEAAGGKAIVKVILENCLLEKDEIKKACEICIKAGADFVKTSTGFNKSGATLEDVKLMKETVKDRAGVKAAGGIKDAITAKAMIEAGASRLGTSSSIKIVSEMED</sequence>
<dbReference type="InterPro" id="IPR013785">
    <property type="entry name" value="Aldolase_TIM"/>
</dbReference>
<keyword evidence="4 7" id="KW-0704">Schiff base</keyword>
<name>A0A3G2R2V5_9FIRM</name>
<evidence type="ECO:0000256" key="3">
    <source>
        <dbReference type="ARBA" id="ARBA00023239"/>
    </source>
</evidence>
<dbReference type="GO" id="GO:0005737">
    <property type="term" value="C:cytoplasm"/>
    <property type="evidence" value="ECO:0007669"/>
    <property type="project" value="UniProtKB-SubCell"/>
</dbReference>
<keyword evidence="9" id="KW-1185">Reference proteome</keyword>
<dbReference type="EC" id="4.1.2.4" evidence="7"/>
<gene>
    <name evidence="7 8" type="primary">deoC</name>
    <name evidence="8" type="ORF">D2962_03525</name>
</gene>
<keyword evidence="2 7" id="KW-0963">Cytoplasm</keyword>
<feature type="active site" description="Proton donor/acceptor" evidence="7">
    <location>
        <position position="183"/>
    </location>
</feature>
<evidence type="ECO:0000256" key="7">
    <source>
        <dbReference type="HAMAP-Rule" id="MF_00114"/>
    </source>
</evidence>
<evidence type="ECO:0000256" key="6">
    <source>
        <dbReference type="ARBA" id="ARBA00056337"/>
    </source>
</evidence>
<dbReference type="Gene3D" id="3.20.20.70">
    <property type="entry name" value="Aldolase class I"/>
    <property type="match status" value="1"/>
</dbReference>
<comment type="pathway">
    <text evidence="7">Carbohydrate degradation; 2-deoxy-D-ribose 1-phosphate degradation; D-glyceraldehyde 3-phosphate and acetaldehyde from 2-deoxy-alpha-D-ribose 1-phosphate: step 2/2.</text>
</comment>
<dbReference type="InterPro" id="IPR002915">
    <property type="entry name" value="DeoC/FbaB/LacD_aldolase"/>
</dbReference>
<dbReference type="Pfam" id="PF01791">
    <property type="entry name" value="DeoC"/>
    <property type="match status" value="1"/>
</dbReference>
<dbReference type="Proteomes" id="UP000280960">
    <property type="component" value="Chromosome"/>
</dbReference>
<dbReference type="PANTHER" id="PTHR10889:SF1">
    <property type="entry name" value="DEOXYRIBOSE-PHOSPHATE ALDOLASE"/>
    <property type="match status" value="1"/>
</dbReference>
<feature type="active site" description="Proton donor/acceptor" evidence="7">
    <location>
        <position position="91"/>
    </location>
</feature>
<evidence type="ECO:0000256" key="4">
    <source>
        <dbReference type="ARBA" id="ARBA00023270"/>
    </source>
</evidence>
<comment type="catalytic activity">
    <reaction evidence="5 7">
        <text>2-deoxy-D-ribose 5-phosphate = D-glyceraldehyde 3-phosphate + acetaldehyde</text>
        <dbReference type="Rhea" id="RHEA:12821"/>
        <dbReference type="ChEBI" id="CHEBI:15343"/>
        <dbReference type="ChEBI" id="CHEBI:59776"/>
        <dbReference type="ChEBI" id="CHEBI:62877"/>
        <dbReference type="EC" id="4.1.2.4"/>
    </reaction>
</comment>
<dbReference type="GO" id="GO:0004139">
    <property type="term" value="F:deoxyribose-phosphate aldolase activity"/>
    <property type="evidence" value="ECO:0007669"/>
    <property type="project" value="UniProtKB-UniRule"/>
</dbReference>
<dbReference type="HAMAP" id="MF_00114">
    <property type="entry name" value="DeoC_type1"/>
    <property type="match status" value="1"/>
</dbReference>
<dbReference type="InterPro" id="IPR028581">
    <property type="entry name" value="DeoC_typeI"/>
</dbReference>
<dbReference type="GO" id="GO:0009264">
    <property type="term" value="P:deoxyribonucleotide catabolic process"/>
    <property type="evidence" value="ECO:0007669"/>
    <property type="project" value="UniProtKB-UniRule"/>
</dbReference>
<dbReference type="NCBIfam" id="TIGR00126">
    <property type="entry name" value="deoC"/>
    <property type="match status" value="1"/>
</dbReference>
<evidence type="ECO:0000256" key="2">
    <source>
        <dbReference type="ARBA" id="ARBA00022490"/>
    </source>
</evidence>
<evidence type="ECO:0000313" key="9">
    <source>
        <dbReference type="Proteomes" id="UP000280960"/>
    </source>
</evidence>
<protein>
    <recommendedName>
        <fullName evidence="7">Deoxyribose-phosphate aldolase</fullName>
        <shortName evidence="7">DERA</shortName>
        <ecNumber evidence="7">4.1.2.4</ecNumber>
    </recommendedName>
    <alternativeName>
        <fullName evidence="7">2-deoxy-D-ribose 5-phosphate aldolase</fullName>
    </alternativeName>
    <alternativeName>
        <fullName evidence="7">Phosphodeoxyriboaldolase</fullName>
        <shortName evidence="7">Deoxyriboaldolase</shortName>
    </alternativeName>
</protein>
<comment type="similarity">
    <text evidence="1 7">Belongs to the DeoC/FbaB aldolase family. DeoC type 1 subfamily.</text>
</comment>
<dbReference type="CDD" id="cd00959">
    <property type="entry name" value="DeoC"/>
    <property type="match status" value="1"/>
</dbReference>
<reference evidence="8 9" key="1">
    <citation type="submission" date="2018-10" db="EMBL/GenBank/DDBJ databases">
        <authorList>
            <person name="Zhang X."/>
        </authorList>
    </citation>
    <scope>NUCLEOTIDE SEQUENCE [LARGE SCALE GENOMIC DNA]</scope>
    <source>
        <strain evidence="8 9">SK-G1</strain>
    </source>
</reference>
<dbReference type="GO" id="GO:0006018">
    <property type="term" value="P:2-deoxyribose 1-phosphate catabolic process"/>
    <property type="evidence" value="ECO:0007669"/>
    <property type="project" value="UniProtKB-UniRule"/>
</dbReference>
<proteinExistence type="inferred from homology"/>
<dbReference type="AlphaFoldDB" id="A0A3G2R2V5"/>
<dbReference type="PIRSF" id="PIRSF001357">
    <property type="entry name" value="DeoC"/>
    <property type="match status" value="1"/>
</dbReference>
<dbReference type="GO" id="GO:0016052">
    <property type="term" value="P:carbohydrate catabolic process"/>
    <property type="evidence" value="ECO:0007669"/>
    <property type="project" value="TreeGrafter"/>
</dbReference>
<evidence type="ECO:0000256" key="1">
    <source>
        <dbReference type="ARBA" id="ARBA00010936"/>
    </source>
</evidence>
<organism evidence="8 9">
    <name type="scientific">Biomaibacter acetigenes</name>
    <dbReference type="NCBI Taxonomy" id="2316383"/>
    <lineage>
        <taxon>Bacteria</taxon>
        <taxon>Bacillati</taxon>
        <taxon>Bacillota</taxon>
        <taxon>Clostridia</taxon>
        <taxon>Thermosediminibacterales</taxon>
        <taxon>Tepidanaerobacteraceae</taxon>
        <taxon>Biomaibacter</taxon>
    </lineage>
</organism>
<dbReference type="UniPathway" id="UPA00002">
    <property type="reaction ID" value="UER00468"/>
</dbReference>
<evidence type="ECO:0000313" key="8">
    <source>
        <dbReference type="EMBL" id="AYO29803.1"/>
    </source>
</evidence>
<dbReference type="InterPro" id="IPR011343">
    <property type="entry name" value="DeoC"/>
</dbReference>
<dbReference type="EMBL" id="CP033169">
    <property type="protein sequence ID" value="AYO29803.1"/>
    <property type="molecule type" value="Genomic_DNA"/>
</dbReference>
<accession>A0A3G2R2V5</accession>
<dbReference type="SUPFAM" id="SSF51569">
    <property type="entry name" value="Aldolase"/>
    <property type="match status" value="1"/>
</dbReference>
<dbReference type="PANTHER" id="PTHR10889">
    <property type="entry name" value="DEOXYRIBOSE-PHOSPHATE ALDOLASE"/>
    <property type="match status" value="1"/>
</dbReference>
<keyword evidence="3 7" id="KW-0456">Lyase</keyword>
<evidence type="ECO:0000256" key="5">
    <source>
        <dbReference type="ARBA" id="ARBA00048791"/>
    </source>
</evidence>
<comment type="function">
    <text evidence="6 7">Catalyzes a reversible aldol reaction between acetaldehyde and D-glyceraldehyde 3-phosphate to generate 2-deoxy-D-ribose 5-phosphate.</text>
</comment>
<dbReference type="RefSeq" id="WP_120765412.1">
    <property type="nucleotide sequence ID" value="NZ_CP033169.1"/>
</dbReference>
<comment type="subcellular location">
    <subcellularLocation>
        <location evidence="7">Cytoplasm</location>
    </subcellularLocation>
</comment>
<feature type="active site" description="Schiff-base intermediate with acetaldehyde" evidence="7">
    <location>
        <position position="154"/>
    </location>
</feature>